<proteinExistence type="inferred from homology"/>
<feature type="domain" description="Trimeric autotransporter adhesin YadA-like head" evidence="13">
    <location>
        <begin position="226"/>
        <end position="244"/>
    </location>
</feature>
<feature type="domain" description="Trimeric autotransporter adhesin YadA-like head" evidence="13">
    <location>
        <begin position="246"/>
        <end position="269"/>
    </location>
</feature>
<dbReference type="Pfam" id="PF05662">
    <property type="entry name" value="YadA_stalk"/>
    <property type="match status" value="3"/>
</dbReference>
<comment type="similarity">
    <text evidence="3">Belongs to the autotransporter-2 (AT-2) (TC 1.B.40) family.</text>
</comment>
<dbReference type="Gene3D" id="1.20.5.170">
    <property type="match status" value="1"/>
</dbReference>
<feature type="domain" description="Trimeric autotransporter adhesin YadA-like stalk" evidence="14">
    <location>
        <begin position="360"/>
        <end position="391"/>
    </location>
</feature>
<feature type="region of interest" description="Disordered" evidence="11">
    <location>
        <begin position="495"/>
        <end position="525"/>
    </location>
</feature>
<dbReference type="RefSeq" id="WP_230528145.1">
    <property type="nucleotide sequence ID" value="NZ_JAJGAK010000004.1"/>
</dbReference>
<dbReference type="SUPFAM" id="SSF101967">
    <property type="entry name" value="Adhesin YadA, collagen-binding domain"/>
    <property type="match status" value="3"/>
</dbReference>
<evidence type="ECO:0000256" key="9">
    <source>
        <dbReference type="ARBA" id="ARBA00023136"/>
    </source>
</evidence>
<dbReference type="InterPro" id="IPR008640">
    <property type="entry name" value="Adhesin_Head_dom"/>
</dbReference>
<dbReference type="InterPro" id="IPR011049">
    <property type="entry name" value="Serralysin-like_metalloprot_C"/>
</dbReference>
<dbReference type="Pfam" id="PF05658">
    <property type="entry name" value="YadA_head"/>
    <property type="match status" value="8"/>
</dbReference>
<gene>
    <name evidence="15" type="ORF">LK996_14865</name>
</gene>
<keyword evidence="9" id="KW-0472">Membrane</keyword>
<evidence type="ECO:0000256" key="1">
    <source>
        <dbReference type="ARBA" id="ARBA00004241"/>
    </source>
</evidence>
<evidence type="ECO:0000256" key="6">
    <source>
        <dbReference type="ARBA" id="ARBA00022692"/>
    </source>
</evidence>
<evidence type="ECO:0000256" key="3">
    <source>
        <dbReference type="ARBA" id="ARBA00005848"/>
    </source>
</evidence>
<keyword evidence="4" id="KW-0813">Transport</keyword>
<dbReference type="Proteomes" id="UP001165293">
    <property type="component" value="Unassembled WGS sequence"/>
</dbReference>
<accession>A0ABS8JL65</accession>
<feature type="compositionally biased region" description="Pro residues" evidence="11">
    <location>
        <begin position="497"/>
        <end position="507"/>
    </location>
</feature>
<evidence type="ECO:0000256" key="11">
    <source>
        <dbReference type="SAM" id="MobiDB-lite"/>
    </source>
</evidence>
<dbReference type="InterPro" id="IPR005594">
    <property type="entry name" value="YadA_C"/>
</dbReference>
<comment type="subcellular location">
    <subcellularLocation>
        <location evidence="2">Cell outer membrane</location>
    </subcellularLocation>
    <subcellularLocation>
        <location evidence="1">Cell surface</location>
    </subcellularLocation>
</comment>
<dbReference type="Gene3D" id="3.30.1300.30">
    <property type="entry name" value="GSPII I/J protein-like"/>
    <property type="match status" value="1"/>
</dbReference>
<feature type="domain" description="Trimeric autotransporter adhesin YadA-like head" evidence="13">
    <location>
        <begin position="84"/>
        <end position="104"/>
    </location>
</feature>
<evidence type="ECO:0000313" key="15">
    <source>
        <dbReference type="EMBL" id="MCC8364353.1"/>
    </source>
</evidence>
<dbReference type="Pfam" id="PF03895">
    <property type="entry name" value="YadA_anchor"/>
    <property type="match status" value="1"/>
</dbReference>
<comment type="caution">
    <text evidence="15">The sequence shown here is derived from an EMBL/GenBank/DDBJ whole genome shotgun (WGS) entry which is preliminary data.</text>
</comment>
<sequence>MLGATGAAGAVELIGAGPDVSGIGDASASGIESFAAGLGAWAIGERSTALGTVSEADGAFAVALGYGAWARYDPAMQDAQTHQVAIGGNAMAFGHRVLAIGGRATAFAGWDFDTNTGGTSLVAIGTDATATGRHNTAVGDSAQAMHHIGGASAFGSLAYANHAYAAAFGHAARAQHTGALAVGAHALASGEHGIAMGRSAYASGSGAIALGSTVGTDLDGDAGADIGETTYASGQGATAIGAYAAAQGTGTLALGRDALASGTGAIANGRASTALGVGALASGDGTQASGLGAVALGATSAADGEGASAFGSGAFASSRGAVAIGLDSVAIAENSVALGAGSIADIADAVSIGAAGAERRIVHVADGVDDTDAASYGQLRRLGEELQVIGDAGALAVRFDDASRKSITLDAGTQLRGLGAGRIASNSTEAVNGGQLFAMYDRMAAVFGAQAAMGTDFSAPAYALDNGTFDDVGSALDALQAQSRGLRDRLVALEAGAPPPPPPPPTNAQPEYIDIDGAGDGSDRPINQAGSRSVAIGASARVETDATNSVALGAGSVAERANTISVGAAGSERQVTNVARGSEATDAVNVEQMQEADAQVVANARQYVDLRVEQALSAPMAAIGELRTEMDARIGMQDLRIDRHGAMTAAAMNMASSAAAVRTPNRVAVGGGVSGGEQALALGYQRAISDRAALTIGGAFSGSENSAGVGFSFGW</sequence>
<feature type="domain" description="Trimeric autotransporter adhesin YadA-like C-terminal membrane anchor" evidence="12">
    <location>
        <begin position="665"/>
        <end position="715"/>
    </location>
</feature>
<reference evidence="15" key="1">
    <citation type="submission" date="2021-10" db="EMBL/GenBank/DDBJ databases">
        <authorList>
            <person name="Lyu M."/>
            <person name="Wang X."/>
            <person name="Meng X."/>
            <person name="Xu K."/>
        </authorList>
    </citation>
    <scope>NUCLEOTIDE SEQUENCE</scope>
    <source>
        <strain evidence="15">A6</strain>
    </source>
</reference>
<name>A0ABS8JL65_9GAMM</name>
<evidence type="ECO:0000259" key="12">
    <source>
        <dbReference type="Pfam" id="PF03895"/>
    </source>
</evidence>
<feature type="domain" description="Trimeric autotransporter adhesin YadA-like head" evidence="13">
    <location>
        <begin position="530"/>
        <end position="556"/>
    </location>
</feature>
<dbReference type="CDD" id="cd12820">
    <property type="entry name" value="LbR_YadA-like"/>
    <property type="match status" value="1"/>
</dbReference>
<keyword evidence="10" id="KW-0998">Cell outer membrane</keyword>
<keyword evidence="5" id="KW-1134">Transmembrane beta strand</keyword>
<evidence type="ECO:0000259" key="14">
    <source>
        <dbReference type="Pfam" id="PF05662"/>
    </source>
</evidence>
<dbReference type="SUPFAM" id="SSF54523">
    <property type="entry name" value="Pili subunits"/>
    <property type="match status" value="1"/>
</dbReference>
<dbReference type="EMBL" id="JAJGAK010000004">
    <property type="protein sequence ID" value="MCC8364353.1"/>
    <property type="molecule type" value="Genomic_DNA"/>
</dbReference>
<feature type="domain" description="Trimeric autotransporter adhesin YadA-like head" evidence="13">
    <location>
        <begin position="288"/>
        <end position="314"/>
    </location>
</feature>
<feature type="domain" description="Trimeric autotransporter adhesin YadA-like stalk" evidence="14">
    <location>
        <begin position="420"/>
        <end position="449"/>
    </location>
</feature>
<evidence type="ECO:0000256" key="2">
    <source>
        <dbReference type="ARBA" id="ARBA00004442"/>
    </source>
</evidence>
<keyword evidence="16" id="KW-1185">Reference proteome</keyword>
<evidence type="ECO:0000256" key="4">
    <source>
        <dbReference type="ARBA" id="ARBA00022448"/>
    </source>
</evidence>
<dbReference type="InterPro" id="IPR045584">
    <property type="entry name" value="Pilin-like"/>
</dbReference>
<organism evidence="15 16">
    <name type="scientific">Noviluteimonas lactosilytica</name>
    <dbReference type="NCBI Taxonomy" id="2888523"/>
    <lineage>
        <taxon>Bacteria</taxon>
        <taxon>Pseudomonadati</taxon>
        <taxon>Pseudomonadota</taxon>
        <taxon>Gammaproteobacteria</taxon>
        <taxon>Lysobacterales</taxon>
        <taxon>Lysobacteraceae</taxon>
        <taxon>Noviluteimonas</taxon>
    </lineage>
</organism>
<evidence type="ECO:0000256" key="7">
    <source>
        <dbReference type="ARBA" id="ARBA00022729"/>
    </source>
</evidence>
<evidence type="ECO:0000256" key="10">
    <source>
        <dbReference type="ARBA" id="ARBA00023237"/>
    </source>
</evidence>
<evidence type="ECO:0000259" key="13">
    <source>
        <dbReference type="Pfam" id="PF05658"/>
    </source>
</evidence>
<protein>
    <submittedName>
        <fullName evidence="15">YadA-like family protein</fullName>
    </submittedName>
</protein>
<dbReference type="InterPro" id="IPR008635">
    <property type="entry name" value="Coiled_stalk_dom"/>
</dbReference>
<keyword evidence="7" id="KW-0732">Signal</keyword>
<keyword evidence="8" id="KW-0653">Protein transport</keyword>
<evidence type="ECO:0000313" key="16">
    <source>
        <dbReference type="Proteomes" id="UP001165293"/>
    </source>
</evidence>
<feature type="domain" description="Trimeric autotransporter adhesin YadA-like head" evidence="13">
    <location>
        <begin position="316"/>
        <end position="342"/>
    </location>
</feature>
<keyword evidence="6" id="KW-0812">Transmembrane</keyword>
<feature type="domain" description="Trimeric autotransporter adhesin YadA-like head" evidence="13">
    <location>
        <begin position="42"/>
        <end position="68"/>
    </location>
</feature>
<evidence type="ECO:0000256" key="8">
    <source>
        <dbReference type="ARBA" id="ARBA00022927"/>
    </source>
</evidence>
<feature type="domain" description="Trimeric autotransporter adhesin YadA-like stalk" evidence="14">
    <location>
        <begin position="574"/>
        <end position="609"/>
    </location>
</feature>
<dbReference type="Gene3D" id="2.150.10.10">
    <property type="entry name" value="Serralysin-like metalloprotease, C-terminal"/>
    <property type="match status" value="4"/>
</dbReference>
<feature type="domain" description="Trimeric autotransporter adhesin YadA-like head" evidence="13">
    <location>
        <begin position="188"/>
        <end position="212"/>
    </location>
</feature>
<evidence type="ECO:0000256" key="5">
    <source>
        <dbReference type="ARBA" id="ARBA00022452"/>
    </source>
</evidence>